<accession>A0A4V1YVL9</accession>
<evidence type="ECO:0000313" key="3">
    <source>
        <dbReference type="Proteomes" id="UP000291191"/>
    </source>
</evidence>
<organism evidence="2 3">
    <name type="scientific">Bacteroides intestinalis</name>
    <dbReference type="NCBI Taxonomy" id="329854"/>
    <lineage>
        <taxon>Bacteria</taxon>
        <taxon>Pseudomonadati</taxon>
        <taxon>Bacteroidota</taxon>
        <taxon>Bacteroidia</taxon>
        <taxon>Bacteroidales</taxon>
        <taxon>Bacteroidaceae</taxon>
        <taxon>Bacteroides</taxon>
    </lineage>
</organism>
<feature type="chain" id="PRO_5020814264" description="DUF5017 domain-containing protein" evidence="1">
    <location>
        <begin position="26"/>
        <end position="204"/>
    </location>
</feature>
<dbReference type="AlphaFoldDB" id="A0A4V1YVL9"/>
<evidence type="ECO:0008006" key="4">
    <source>
        <dbReference type="Google" id="ProtNLM"/>
    </source>
</evidence>
<gene>
    <name evidence="2" type="ORF">EAJ06_07275</name>
</gene>
<evidence type="ECO:0000313" key="2">
    <source>
        <dbReference type="EMBL" id="RYT81129.1"/>
    </source>
</evidence>
<proteinExistence type="predicted"/>
<dbReference type="PROSITE" id="PS51257">
    <property type="entry name" value="PROKAR_LIPOPROTEIN"/>
    <property type="match status" value="1"/>
</dbReference>
<protein>
    <recommendedName>
        <fullName evidence="4">DUF5017 domain-containing protein</fullName>
    </recommendedName>
</protein>
<feature type="signal peptide" evidence="1">
    <location>
        <begin position="1"/>
        <end position="25"/>
    </location>
</feature>
<comment type="caution">
    <text evidence="2">The sequence shown here is derived from an EMBL/GenBank/DDBJ whole genome shotgun (WGS) entry which is preliminary data.</text>
</comment>
<dbReference type="Proteomes" id="UP000291191">
    <property type="component" value="Unassembled WGS sequence"/>
</dbReference>
<keyword evidence="3" id="KW-1185">Reference proteome</keyword>
<sequence>MTQIKEILKTGLFAIIVLCSSVACSNDNEIKDTSYTFDGIQWAMLYDDKVEETIIDVTPEIYENGSSSTITVTMDPAMDYEQVSQFYYDDPKYFQLLNQTVNEVSIPTGNLIFDDFRYLSGGQTVPFTLEEYAYLSDNHVEESITVPPHCTLYYDATIIKREVTATYRAYFIGDETNERIEITGKWKGTFYRNNESVIRIEEIK</sequence>
<dbReference type="EMBL" id="RCXO01000007">
    <property type="protein sequence ID" value="RYT81129.1"/>
    <property type="molecule type" value="Genomic_DNA"/>
</dbReference>
<dbReference type="RefSeq" id="WP_118216454.1">
    <property type="nucleotide sequence ID" value="NZ_QSKS01000003.1"/>
</dbReference>
<dbReference type="OrthoDB" id="1048572at2"/>
<dbReference type="Gene3D" id="2.170.15.10">
    <property type="entry name" value="Proaerolysin, chain A, domain 3"/>
    <property type="match status" value="1"/>
</dbReference>
<reference evidence="2 3" key="1">
    <citation type="journal article" date="2019" name="Science, e1252229">
        <title>Invertible promoters mediate bacterial phase variation, antibiotic resistance, and host adaptation in the gut.</title>
        <authorList>
            <person name="Jiang X."/>
            <person name="Hall A.B."/>
            <person name="Arthur T.D."/>
            <person name="Plichta D.R."/>
            <person name="Covington C.T."/>
            <person name="Poyet M."/>
            <person name="Crothers J."/>
            <person name="Moses P.L."/>
            <person name="Tolonen A.C."/>
            <person name="Vlamakis H."/>
            <person name="Alm E.J."/>
            <person name="Xavier R.J."/>
        </authorList>
    </citation>
    <scope>NUCLEOTIDE SEQUENCE [LARGE SCALE GENOMIC DNA]</scope>
    <source>
        <strain evidence="3">bf_0095</strain>
    </source>
</reference>
<keyword evidence="1" id="KW-0732">Signal</keyword>
<name>A0A4V1YVL9_9BACE</name>
<evidence type="ECO:0000256" key="1">
    <source>
        <dbReference type="SAM" id="SignalP"/>
    </source>
</evidence>